<feature type="signal peptide" evidence="2">
    <location>
        <begin position="1"/>
        <end position="20"/>
    </location>
</feature>
<dbReference type="OrthoDB" id="369538at2"/>
<feature type="chain" id="PRO_5022674215" description="Tripartite tricarboxylate transporter substrate binding protein" evidence="2">
    <location>
        <begin position="21"/>
        <end position="354"/>
    </location>
</feature>
<dbReference type="RefSeq" id="WP_149487253.1">
    <property type="nucleotide sequence ID" value="NZ_CP036150.1"/>
</dbReference>
<gene>
    <name evidence="3" type="ORF">EXM22_14770</name>
</gene>
<dbReference type="Gene3D" id="3.40.190.10">
    <property type="entry name" value="Periplasmic binding protein-like II"/>
    <property type="match status" value="1"/>
</dbReference>
<dbReference type="PANTHER" id="PTHR42928">
    <property type="entry name" value="TRICARBOXYLATE-BINDING PROTEIN"/>
    <property type="match status" value="1"/>
</dbReference>
<keyword evidence="4" id="KW-1185">Reference proteome</keyword>
<dbReference type="KEGG" id="ock:EXM22_14770"/>
<evidence type="ECO:0000313" key="4">
    <source>
        <dbReference type="Proteomes" id="UP000324209"/>
    </source>
</evidence>
<evidence type="ECO:0000313" key="3">
    <source>
        <dbReference type="EMBL" id="QEN09179.1"/>
    </source>
</evidence>
<organism evidence="3 4">
    <name type="scientific">Oceanispirochaeta crateris</name>
    <dbReference type="NCBI Taxonomy" id="2518645"/>
    <lineage>
        <taxon>Bacteria</taxon>
        <taxon>Pseudomonadati</taxon>
        <taxon>Spirochaetota</taxon>
        <taxon>Spirochaetia</taxon>
        <taxon>Spirochaetales</taxon>
        <taxon>Spirochaetaceae</taxon>
        <taxon>Oceanispirochaeta</taxon>
    </lineage>
</organism>
<name>A0A5C1QPJ6_9SPIO</name>
<evidence type="ECO:0008006" key="5">
    <source>
        <dbReference type="Google" id="ProtNLM"/>
    </source>
</evidence>
<dbReference type="AlphaFoldDB" id="A0A5C1QPJ6"/>
<dbReference type="EMBL" id="CP036150">
    <property type="protein sequence ID" value="QEN09179.1"/>
    <property type="molecule type" value="Genomic_DNA"/>
</dbReference>
<dbReference type="Gene3D" id="3.40.190.150">
    <property type="entry name" value="Bordetella uptake gene, domain 1"/>
    <property type="match status" value="1"/>
</dbReference>
<evidence type="ECO:0000256" key="2">
    <source>
        <dbReference type="SAM" id="SignalP"/>
    </source>
</evidence>
<dbReference type="InterPro" id="IPR042100">
    <property type="entry name" value="Bug_dom1"/>
</dbReference>
<protein>
    <recommendedName>
        <fullName evidence="5">Tripartite tricarboxylate transporter substrate binding protein</fullName>
    </recommendedName>
</protein>
<dbReference type="Pfam" id="PF03401">
    <property type="entry name" value="TctC"/>
    <property type="match status" value="1"/>
</dbReference>
<sequence>MKKFLTVSIFLVLAASTVFAAGSSEANANKLWPKTNAVVTVGFGAGGGTDTAVRPVLAEMEKYLGETINVVNQAGGASAVAATNVLAKPHDGYNMFATGSGAFAGFGVNGTSDSTWVDWETFHPYSGPAAIIVHPSSDIKSLDDLLEYLAEGSPNFAIGSFGNGPHVQIEAILKIANVPTPNYTTLGACRDVGISVIAKDSVAGIGSFSSLIDLANAGEIKVLCVTTADSWELDNGEVIPSITSILPGSETVPQFCETWPILIPRDAPAHIIEKLKEAFHYALGTEAVKKYASDMAFNIVAYTGEEADRFMAIQTSGYAWTQYDAGLVQISPADLGIPRMEDFDWEVEKKKLSK</sequence>
<dbReference type="InterPro" id="IPR005064">
    <property type="entry name" value="BUG"/>
</dbReference>
<proteinExistence type="inferred from homology"/>
<comment type="similarity">
    <text evidence="1">Belongs to the UPF0065 (bug) family.</text>
</comment>
<reference evidence="3 4" key="1">
    <citation type="submission" date="2019-02" db="EMBL/GenBank/DDBJ databases">
        <title>Complete Genome Sequence and Methylome Analysis of free living Spirochaetas.</title>
        <authorList>
            <person name="Fomenkov A."/>
            <person name="Dubinina G."/>
            <person name="Leshcheva N."/>
            <person name="Mikheeva N."/>
            <person name="Grabovich M."/>
            <person name="Vincze T."/>
            <person name="Roberts R.J."/>
        </authorList>
    </citation>
    <scope>NUCLEOTIDE SEQUENCE [LARGE SCALE GENOMIC DNA]</scope>
    <source>
        <strain evidence="3 4">K2</strain>
    </source>
</reference>
<evidence type="ECO:0000256" key="1">
    <source>
        <dbReference type="ARBA" id="ARBA00006987"/>
    </source>
</evidence>
<accession>A0A5C1QPJ6</accession>
<dbReference type="PANTHER" id="PTHR42928:SF5">
    <property type="entry name" value="BLR1237 PROTEIN"/>
    <property type="match status" value="1"/>
</dbReference>
<keyword evidence="2" id="KW-0732">Signal</keyword>
<dbReference type="Proteomes" id="UP000324209">
    <property type="component" value="Chromosome"/>
</dbReference>